<dbReference type="EMBL" id="JACGCI010000008">
    <property type="protein sequence ID" value="KAF6762164.1"/>
    <property type="molecule type" value="Genomic_DNA"/>
</dbReference>
<evidence type="ECO:0000313" key="3">
    <source>
        <dbReference type="Proteomes" id="UP000521943"/>
    </source>
</evidence>
<evidence type="ECO:0000259" key="1">
    <source>
        <dbReference type="Pfam" id="PF24764"/>
    </source>
</evidence>
<dbReference type="Proteomes" id="UP000521943">
    <property type="component" value="Unassembled WGS sequence"/>
</dbReference>
<dbReference type="Pfam" id="PF24764">
    <property type="entry name" value="rva_4"/>
    <property type="match status" value="1"/>
</dbReference>
<dbReference type="PANTHER" id="PTHR46791:SF5">
    <property type="entry name" value="CLR5 DOMAIN-CONTAINING PROTEIN-RELATED"/>
    <property type="match status" value="1"/>
</dbReference>
<reference evidence="2 3" key="1">
    <citation type="submission" date="2020-07" db="EMBL/GenBank/DDBJ databases">
        <title>Comparative genomics of pyrophilous fungi reveals a link between fire events and developmental genes.</title>
        <authorList>
            <consortium name="DOE Joint Genome Institute"/>
            <person name="Steindorff A.S."/>
            <person name="Carver A."/>
            <person name="Calhoun S."/>
            <person name="Stillman K."/>
            <person name="Liu H."/>
            <person name="Lipzen A."/>
            <person name="Pangilinan J."/>
            <person name="Labutti K."/>
            <person name="Bruns T.D."/>
            <person name="Grigoriev I.V."/>
        </authorList>
    </citation>
    <scope>NUCLEOTIDE SEQUENCE [LARGE SCALE GENOMIC DNA]</scope>
    <source>
        <strain evidence="2 3">CBS 144469</strain>
    </source>
</reference>
<dbReference type="InterPro" id="IPR058913">
    <property type="entry name" value="Integrase_dom_put"/>
</dbReference>
<keyword evidence="3" id="KW-1185">Reference proteome</keyword>
<dbReference type="AlphaFoldDB" id="A0A8H6ICV5"/>
<protein>
    <recommendedName>
        <fullName evidence="1">Integrase core domain-containing protein</fullName>
    </recommendedName>
</protein>
<accession>A0A8H6ICV5</accession>
<sequence length="223" mass="25374">MEAHSPTRRGAYIWGRSVHNVRIERLWGDVTAQVGSHWHEAFTKLEISHGLDINNPWHVWLLQGLFLPVINQQLQFFTESWNHHQIQIRDGPNRSPIDMFTFDMIVHGVRGSQLPYEEDNLTDDELEVYGVDWEALRDDRLLNSLREHAADEPGTSWIGRQGPPDNLNEVTVNPPQAPSNASLLNTLSTQISQWAAGSPHTTIYELWTASLVHARGIFGADVF</sequence>
<feature type="domain" description="Integrase core" evidence="1">
    <location>
        <begin position="2"/>
        <end position="106"/>
    </location>
</feature>
<organism evidence="2 3">
    <name type="scientific">Ephemerocybe angulata</name>
    <dbReference type="NCBI Taxonomy" id="980116"/>
    <lineage>
        <taxon>Eukaryota</taxon>
        <taxon>Fungi</taxon>
        <taxon>Dikarya</taxon>
        <taxon>Basidiomycota</taxon>
        <taxon>Agaricomycotina</taxon>
        <taxon>Agaricomycetes</taxon>
        <taxon>Agaricomycetidae</taxon>
        <taxon>Agaricales</taxon>
        <taxon>Agaricineae</taxon>
        <taxon>Psathyrellaceae</taxon>
        <taxon>Ephemerocybe</taxon>
    </lineage>
</organism>
<evidence type="ECO:0000313" key="2">
    <source>
        <dbReference type="EMBL" id="KAF6762164.1"/>
    </source>
</evidence>
<gene>
    <name evidence="2" type="ORF">DFP72DRAFT_803030</name>
</gene>
<comment type="caution">
    <text evidence="2">The sequence shown here is derived from an EMBL/GenBank/DDBJ whole genome shotgun (WGS) entry which is preliminary data.</text>
</comment>
<dbReference type="PANTHER" id="PTHR46791">
    <property type="entry name" value="EXPRESSED PROTEIN"/>
    <property type="match status" value="1"/>
</dbReference>
<name>A0A8H6ICV5_9AGAR</name>
<proteinExistence type="predicted"/>
<dbReference type="OrthoDB" id="3252187at2759"/>